<organism evidence="8 9">
    <name type="scientific">Tetragenococcus muriaticus PMC-11-5</name>
    <dbReference type="NCBI Taxonomy" id="1302649"/>
    <lineage>
        <taxon>Bacteria</taxon>
        <taxon>Bacillati</taxon>
        <taxon>Bacillota</taxon>
        <taxon>Bacilli</taxon>
        <taxon>Lactobacillales</taxon>
        <taxon>Enterococcaceae</taxon>
        <taxon>Tetragenococcus</taxon>
    </lineage>
</organism>
<evidence type="ECO:0000313" key="9">
    <source>
        <dbReference type="Proteomes" id="UP000029380"/>
    </source>
</evidence>
<feature type="transmembrane region" description="Helical" evidence="6">
    <location>
        <begin position="108"/>
        <end position="129"/>
    </location>
</feature>
<dbReference type="PATRIC" id="fig|1302649.3.peg.554"/>
<feature type="transmembrane region" description="Helical" evidence="6">
    <location>
        <begin position="51"/>
        <end position="71"/>
    </location>
</feature>
<keyword evidence="2" id="KW-0813">Transport</keyword>
<evidence type="ECO:0000256" key="4">
    <source>
        <dbReference type="ARBA" id="ARBA00022989"/>
    </source>
</evidence>
<feature type="transmembrane region" description="Helical" evidence="6">
    <location>
        <begin position="198"/>
        <end position="218"/>
    </location>
</feature>
<evidence type="ECO:0000256" key="5">
    <source>
        <dbReference type="ARBA" id="ARBA00023136"/>
    </source>
</evidence>
<comment type="subcellular location">
    <subcellularLocation>
        <location evidence="1">Cell membrane</location>
        <topology evidence="1">Multi-pass membrane protein</topology>
    </subcellularLocation>
</comment>
<accession>A0A091C910</accession>
<dbReference type="GO" id="GO:0005886">
    <property type="term" value="C:plasma membrane"/>
    <property type="evidence" value="ECO:0007669"/>
    <property type="project" value="UniProtKB-SubCell"/>
</dbReference>
<dbReference type="AlphaFoldDB" id="A0A091C910"/>
<feature type="transmembrane region" description="Helical" evidence="6">
    <location>
        <begin position="167"/>
        <end position="186"/>
    </location>
</feature>
<evidence type="ECO:0000256" key="1">
    <source>
        <dbReference type="ARBA" id="ARBA00004651"/>
    </source>
</evidence>
<dbReference type="Pfam" id="PF07690">
    <property type="entry name" value="MFS_1"/>
    <property type="match status" value="1"/>
</dbReference>
<dbReference type="SUPFAM" id="SSF103473">
    <property type="entry name" value="MFS general substrate transporter"/>
    <property type="match status" value="1"/>
</dbReference>
<dbReference type="PANTHER" id="PTHR42718">
    <property type="entry name" value="MAJOR FACILITATOR SUPERFAMILY MULTIDRUG TRANSPORTER MFSC"/>
    <property type="match status" value="1"/>
</dbReference>
<evidence type="ECO:0000259" key="7">
    <source>
        <dbReference type="PROSITE" id="PS50850"/>
    </source>
</evidence>
<feature type="transmembrane region" description="Helical" evidence="6">
    <location>
        <begin position="297"/>
        <end position="317"/>
    </location>
</feature>
<name>A0A091C910_9ENTE</name>
<evidence type="ECO:0000256" key="2">
    <source>
        <dbReference type="ARBA" id="ARBA00022448"/>
    </source>
</evidence>
<protein>
    <submittedName>
        <fullName evidence="8">Major facilitator superfamily permease</fullName>
    </submittedName>
</protein>
<proteinExistence type="predicted"/>
<dbReference type="EMBL" id="JPVU01000050">
    <property type="protein sequence ID" value="KFN93275.1"/>
    <property type="molecule type" value="Genomic_DNA"/>
</dbReference>
<dbReference type="InterPro" id="IPR011701">
    <property type="entry name" value="MFS"/>
</dbReference>
<feature type="transmembrane region" description="Helical" evidence="6">
    <location>
        <begin position="224"/>
        <end position="250"/>
    </location>
</feature>
<feature type="transmembrane region" description="Helical" evidence="6">
    <location>
        <begin position="83"/>
        <end position="102"/>
    </location>
</feature>
<evidence type="ECO:0000313" key="8">
    <source>
        <dbReference type="EMBL" id="KFN93275.1"/>
    </source>
</evidence>
<dbReference type="InterPro" id="IPR036259">
    <property type="entry name" value="MFS_trans_sf"/>
</dbReference>
<feature type="domain" description="Major facilitator superfamily (MFS) profile" evidence="7">
    <location>
        <begin position="13"/>
        <end position="461"/>
    </location>
</feature>
<dbReference type="PANTHER" id="PTHR42718:SF9">
    <property type="entry name" value="MAJOR FACILITATOR SUPERFAMILY MULTIDRUG TRANSPORTER MFSC"/>
    <property type="match status" value="1"/>
</dbReference>
<dbReference type="PROSITE" id="PS50850">
    <property type="entry name" value="MFS"/>
    <property type="match status" value="1"/>
</dbReference>
<reference evidence="8 9" key="1">
    <citation type="submission" date="2014-08" db="EMBL/GenBank/DDBJ databases">
        <title>Genome sequence of Tetragenococcus muriaticus.</title>
        <authorList>
            <person name="Chuea-nongthon C."/>
            <person name="Rodtong S."/>
            <person name="Yongsawatdigul J."/>
            <person name="Steele J.L."/>
            <person name="Liu X.-y."/>
            <person name="Speers J."/>
            <person name="Glasner J.D."/>
            <person name="Neeno-Eckwall E.C."/>
        </authorList>
    </citation>
    <scope>NUCLEOTIDE SEQUENCE [LARGE SCALE GENOMIC DNA]</scope>
    <source>
        <strain evidence="8 9">PMC-11-5</strain>
    </source>
</reference>
<sequence>MENEIVTKQTKLAILAVALLSFLGILVETSLNVTFPTLTEEFNVSLGTMQWATSGYLLMVTVVMSASGHLIKKFKAQHLFRIAVLFFITGTILCASAVSFPMLMTGRLLQAVSTGLSTPLMFQIILSLVPQSKMGVYMGIGSMVNSFAPALGPTYGGLFTSFLSWRASFFIAIPIILVSIWLGGRNIQLEAVGTKQRFDWIGLVLLSWVFVSLSVAFANAGNNGFYSLSFFSLLAIFIVGIIALFVHYHFSEKKILNFSLLLRPIIGLRWLNFFILQFINIGISFVLPILAQDYLNTEPFIAGLILLPGSLLGAAIAPLAGRLYDRRGIFLPLTIANVSMFLGCWLFYFGTPILSISSMILIYVFLRVGFNFGFGNTLSDASRQVTIEEKADINSLFNTFQQYAGSIGTSVLSAIISSVQLRQDAASGLLTAQGSQIDFVLLAILAGIGLLTVFISQRLKRRYTSMKSST</sequence>
<dbReference type="GO" id="GO:0022857">
    <property type="term" value="F:transmembrane transporter activity"/>
    <property type="evidence" value="ECO:0007669"/>
    <property type="project" value="InterPro"/>
</dbReference>
<dbReference type="Proteomes" id="UP000029380">
    <property type="component" value="Unassembled WGS sequence"/>
</dbReference>
<evidence type="ECO:0000256" key="3">
    <source>
        <dbReference type="ARBA" id="ARBA00022692"/>
    </source>
</evidence>
<dbReference type="OrthoDB" id="9816041at2"/>
<gene>
    <name evidence="8" type="ORF">TMUPMC115_0548</name>
</gene>
<dbReference type="PRINTS" id="PR01036">
    <property type="entry name" value="TCRTETB"/>
</dbReference>
<feature type="transmembrane region" description="Helical" evidence="6">
    <location>
        <begin position="270"/>
        <end position="291"/>
    </location>
</feature>
<evidence type="ECO:0000256" key="6">
    <source>
        <dbReference type="SAM" id="Phobius"/>
    </source>
</evidence>
<keyword evidence="5 6" id="KW-0472">Membrane</keyword>
<feature type="transmembrane region" description="Helical" evidence="6">
    <location>
        <begin position="136"/>
        <end position="155"/>
    </location>
</feature>
<feature type="transmembrane region" description="Helical" evidence="6">
    <location>
        <begin position="439"/>
        <end position="459"/>
    </location>
</feature>
<dbReference type="InterPro" id="IPR020846">
    <property type="entry name" value="MFS_dom"/>
</dbReference>
<dbReference type="Gene3D" id="1.20.1250.20">
    <property type="entry name" value="MFS general substrate transporter like domains"/>
    <property type="match status" value="1"/>
</dbReference>
<dbReference type="RefSeq" id="WP_038025585.1">
    <property type="nucleotide sequence ID" value="NZ_JPVU01000050.1"/>
</dbReference>
<keyword evidence="4 6" id="KW-1133">Transmembrane helix</keyword>
<dbReference type="Gene3D" id="1.20.1720.10">
    <property type="entry name" value="Multidrug resistance protein D"/>
    <property type="match status" value="1"/>
</dbReference>
<comment type="caution">
    <text evidence="8">The sequence shown here is derived from an EMBL/GenBank/DDBJ whole genome shotgun (WGS) entry which is preliminary data.</text>
</comment>
<feature type="transmembrane region" description="Helical" evidence="6">
    <location>
        <begin position="12"/>
        <end position="31"/>
    </location>
</feature>
<keyword evidence="3 6" id="KW-0812">Transmembrane</keyword>